<evidence type="ECO:0000256" key="4">
    <source>
        <dbReference type="ARBA" id="ARBA00023157"/>
    </source>
</evidence>
<keyword evidence="6" id="KW-1185">Reference proteome</keyword>
<proteinExistence type="predicted"/>
<protein>
    <submittedName>
        <fullName evidence="7">Uncharacterized protein LOC103722352 isoform X2</fullName>
    </submittedName>
</protein>
<gene>
    <name evidence="7" type="primary">LOC103722352</name>
</gene>
<keyword evidence="2" id="KW-0249">Electron transport</keyword>
<evidence type="ECO:0000256" key="5">
    <source>
        <dbReference type="ARBA" id="ARBA00023284"/>
    </source>
</evidence>
<dbReference type="GO" id="GO:0045454">
    <property type="term" value="P:cell redox homeostasis"/>
    <property type="evidence" value="ECO:0007669"/>
    <property type="project" value="InterPro"/>
</dbReference>
<dbReference type="KEGG" id="pda:103722352"/>
<keyword evidence="5" id="KW-0676">Redox-active center</keyword>
<sequence>MAAVLQSSTSSGFVSPRLSTPRSTFFGLSNTKPLSFWISLSRRSSSSVRSLLWSMRAMHCLSRWTLMMNMNLHEQVRGLPTLYFISRDPNKDAIRTEGLLPSEMIKNIIDNEMREEYLEGLLVL</sequence>
<name>A0A8B7MX89_PHODC</name>
<evidence type="ECO:0000313" key="7">
    <source>
        <dbReference type="RefSeq" id="XP_017701966.2"/>
    </source>
</evidence>
<dbReference type="PANTHER" id="PTHR47834">
    <property type="entry name" value="THIOREDOXIN-LIKE PROTEIN CITRX, CHLOROPLASTIC"/>
    <property type="match status" value="1"/>
</dbReference>
<evidence type="ECO:0000256" key="1">
    <source>
        <dbReference type="ARBA" id="ARBA00022448"/>
    </source>
</evidence>
<keyword evidence="4" id="KW-1015">Disulfide bond</keyword>
<dbReference type="GO" id="GO:0009579">
    <property type="term" value="C:thylakoid"/>
    <property type="evidence" value="ECO:0007669"/>
    <property type="project" value="TreeGrafter"/>
</dbReference>
<reference evidence="6" key="1">
    <citation type="journal article" date="2019" name="Nat. Commun.">
        <title>Genome-wide association mapping of date palm fruit traits.</title>
        <authorList>
            <person name="Hazzouri K.M."/>
            <person name="Gros-Balthazard M."/>
            <person name="Flowers J.M."/>
            <person name="Copetti D."/>
            <person name="Lemansour A."/>
            <person name="Lebrun M."/>
            <person name="Masmoudi K."/>
            <person name="Ferrand S."/>
            <person name="Dhar M.I."/>
            <person name="Fresquez Z.A."/>
            <person name="Rosas U."/>
            <person name="Zhang J."/>
            <person name="Talag J."/>
            <person name="Lee S."/>
            <person name="Kudrna D."/>
            <person name="Powell R.F."/>
            <person name="Leitch I.J."/>
            <person name="Krueger R.R."/>
            <person name="Wing R.A."/>
            <person name="Amiri K.M.A."/>
            <person name="Purugganan M.D."/>
        </authorList>
    </citation>
    <scope>NUCLEOTIDE SEQUENCE [LARGE SCALE GENOMIC DNA]</scope>
    <source>
        <strain evidence="6">cv. Khalas</strain>
    </source>
</reference>
<dbReference type="GO" id="GO:0009657">
    <property type="term" value="P:plastid organization"/>
    <property type="evidence" value="ECO:0007669"/>
    <property type="project" value="TreeGrafter"/>
</dbReference>
<dbReference type="PANTHER" id="PTHR47834:SF2">
    <property type="entry name" value="THIOREDOXIN-LIKE PROTEIN CITRX, CHLOROPLASTIC"/>
    <property type="match status" value="1"/>
</dbReference>
<evidence type="ECO:0000256" key="2">
    <source>
        <dbReference type="ARBA" id="ARBA00022982"/>
    </source>
</evidence>
<dbReference type="InterPro" id="IPR044182">
    <property type="entry name" value="CITRX"/>
</dbReference>
<dbReference type="AlphaFoldDB" id="A0A8B7MX89"/>
<keyword evidence="3" id="KW-0560">Oxidoreductase</keyword>
<keyword evidence="1" id="KW-0813">Transport</keyword>
<evidence type="ECO:0000256" key="3">
    <source>
        <dbReference type="ARBA" id="ARBA00023002"/>
    </source>
</evidence>
<accession>A0A8B7MX89</accession>
<organism evidence="6 7">
    <name type="scientific">Phoenix dactylifera</name>
    <name type="common">Date palm</name>
    <dbReference type="NCBI Taxonomy" id="42345"/>
    <lineage>
        <taxon>Eukaryota</taxon>
        <taxon>Viridiplantae</taxon>
        <taxon>Streptophyta</taxon>
        <taxon>Embryophyta</taxon>
        <taxon>Tracheophyta</taxon>
        <taxon>Spermatophyta</taxon>
        <taxon>Magnoliopsida</taxon>
        <taxon>Liliopsida</taxon>
        <taxon>Arecaceae</taxon>
        <taxon>Coryphoideae</taxon>
        <taxon>Phoeniceae</taxon>
        <taxon>Phoenix</taxon>
    </lineage>
</organism>
<dbReference type="GeneID" id="103722352"/>
<reference evidence="7" key="2">
    <citation type="submission" date="2025-08" db="UniProtKB">
        <authorList>
            <consortium name="RefSeq"/>
        </authorList>
    </citation>
    <scope>IDENTIFICATION</scope>
    <source>
        <tissue evidence="7">Young leaves</tissue>
    </source>
</reference>
<dbReference type="GO" id="GO:0015035">
    <property type="term" value="F:protein-disulfide reductase activity"/>
    <property type="evidence" value="ECO:0007669"/>
    <property type="project" value="InterPro"/>
</dbReference>
<dbReference type="RefSeq" id="XP_017701966.2">
    <property type="nucleotide sequence ID" value="XM_017846477.3"/>
</dbReference>
<dbReference type="Proteomes" id="UP000228380">
    <property type="component" value="Chromosome 4"/>
</dbReference>
<evidence type="ECO:0000313" key="6">
    <source>
        <dbReference type="Proteomes" id="UP000228380"/>
    </source>
</evidence>